<keyword evidence="3" id="KW-1185">Reference proteome</keyword>
<proteinExistence type="predicted"/>
<evidence type="ECO:0000256" key="1">
    <source>
        <dbReference type="SAM" id="MobiDB-lite"/>
    </source>
</evidence>
<dbReference type="Proteomes" id="UP000653411">
    <property type="component" value="Unassembled WGS sequence"/>
</dbReference>
<evidence type="ECO:0000313" key="2">
    <source>
        <dbReference type="EMBL" id="GGN34048.1"/>
    </source>
</evidence>
<name>A0A917XKP4_9ACTN</name>
<dbReference type="EMBL" id="BMML01000022">
    <property type="protein sequence ID" value="GGN34048.1"/>
    <property type="molecule type" value="Genomic_DNA"/>
</dbReference>
<evidence type="ECO:0000313" key="3">
    <source>
        <dbReference type="Proteomes" id="UP000653411"/>
    </source>
</evidence>
<dbReference type="AlphaFoldDB" id="A0A917XKP4"/>
<feature type="region of interest" description="Disordered" evidence="1">
    <location>
        <begin position="333"/>
        <end position="381"/>
    </location>
</feature>
<feature type="compositionally biased region" description="Acidic residues" evidence="1">
    <location>
        <begin position="343"/>
        <end position="352"/>
    </location>
</feature>
<accession>A0A917XKP4</accession>
<reference evidence="2" key="1">
    <citation type="journal article" date="2014" name="Int. J. Syst. Evol. Microbiol.">
        <title>Complete genome sequence of Corynebacterium casei LMG S-19264T (=DSM 44701T), isolated from a smear-ripened cheese.</title>
        <authorList>
            <consortium name="US DOE Joint Genome Institute (JGI-PGF)"/>
            <person name="Walter F."/>
            <person name="Albersmeier A."/>
            <person name="Kalinowski J."/>
            <person name="Ruckert C."/>
        </authorList>
    </citation>
    <scope>NUCLEOTIDE SEQUENCE</scope>
    <source>
        <strain evidence="2">CGMCC 4.7110</strain>
    </source>
</reference>
<protein>
    <submittedName>
        <fullName evidence="2">Uncharacterized protein</fullName>
    </submittedName>
</protein>
<gene>
    <name evidence="2" type="ORF">GCM10011578_074480</name>
</gene>
<sequence length="517" mass="53179">MSLVVKAVNATANGSYLELWPDGTTRPTPGSTVNYSSGDTTSNAAIVAVAPNGKVDVYNNSGTVDLVVDVSGYFTSGDGATSPGGYVPISQSRLLDTRNGTGAPEAKIAPGGTLNVQIDGMAGVTGEASVYANLIVPASGDDGSLYAYASGGSTGQPVMDYKSVTTSQGAVIPVGSDGQITLKNGSTTQSIDVVLDVYGYFTQAASGGGVFTAVQDRLLDTRSSTAIPAGGSVSVTVADHDGIPTSFGAAALNLTTTGQQNPGYLRVWPTGQPMPTDTSVDSFQASTSTSDLVIAQPGDQGAVSIYNGSTGTIQLIVDLEGWFSIDGNDDSGALTTVPPVDPSETDLTDEPTDPAAASSEPAAPTDEPSGNDPNGLYCDRESIYKPTSLGGRYIHAIGPYQSNYNGTSNNETTTFSAEATGTVGISLSGSLKVSLNELVSRQEATYGINFSASLTAKLGNSITATIPPHKTVSAKYGVWRRKITGTSYILYSNCTTSAKSTIISYTPYTVGWYTWQS</sequence>
<organism evidence="2 3">
    <name type="scientific">Streptomyces fuscichromogenes</name>
    <dbReference type="NCBI Taxonomy" id="1324013"/>
    <lineage>
        <taxon>Bacteria</taxon>
        <taxon>Bacillati</taxon>
        <taxon>Actinomycetota</taxon>
        <taxon>Actinomycetes</taxon>
        <taxon>Kitasatosporales</taxon>
        <taxon>Streptomycetaceae</taxon>
        <taxon>Streptomyces</taxon>
    </lineage>
</organism>
<comment type="caution">
    <text evidence="2">The sequence shown here is derived from an EMBL/GenBank/DDBJ whole genome shotgun (WGS) entry which is preliminary data.</text>
</comment>
<reference evidence="2" key="2">
    <citation type="submission" date="2020-09" db="EMBL/GenBank/DDBJ databases">
        <authorList>
            <person name="Sun Q."/>
            <person name="Zhou Y."/>
        </authorList>
    </citation>
    <scope>NUCLEOTIDE SEQUENCE</scope>
    <source>
        <strain evidence="2">CGMCC 4.7110</strain>
    </source>
</reference>
<feature type="compositionally biased region" description="Low complexity" evidence="1">
    <location>
        <begin position="353"/>
        <end position="368"/>
    </location>
</feature>